<protein>
    <recommendedName>
        <fullName evidence="12">Magnesium transport protein CorA</fullName>
    </recommendedName>
</protein>
<comment type="function">
    <text evidence="11">Mediates influx of magnesium ions. Alternates between open and closed states. Activated by low cytoplasmic Mg(2+) levels. Inactive when cytoplasmic Mg(2+) levels are high.</text>
</comment>
<dbReference type="Proteomes" id="UP000184510">
    <property type="component" value="Unassembled WGS sequence"/>
</dbReference>
<evidence type="ECO:0000256" key="1">
    <source>
        <dbReference type="ARBA" id="ARBA00004651"/>
    </source>
</evidence>
<feature type="transmembrane region" description="Helical" evidence="12">
    <location>
        <begin position="310"/>
        <end position="330"/>
    </location>
</feature>
<comment type="catalytic activity">
    <reaction evidence="10">
        <text>Mg(2+)(in) = Mg(2+)(out)</text>
        <dbReference type="Rhea" id="RHEA:29827"/>
        <dbReference type="ChEBI" id="CHEBI:18420"/>
    </reaction>
</comment>
<evidence type="ECO:0000256" key="4">
    <source>
        <dbReference type="ARBA" id="ARBA00022475"/>
    </source>
</evidence>
<evidence type="ECO:0000256" key="12">
    <source>
        <dbReference type="RuleBase" id="RU362010"/>
    </source>
</evidence>
<dbReference type="PANTHER" id="PTHR46494:SF1">
    <property type="entry name" value="CORA FAMILY METAL ION TRANSPORTER (EUROFUNG)"/>
    <property type="match status" value="1"/>
</dbReference>
<gene>
    <name evidence="12" type="primary">corA</name>
    <name evidence="13" type="ORF">SAMN02745181_0704</name>
</gene>
<dbReference type="CDD" id="cd12828">
    <property type="entry name" value="TmCorA-like_1"/>
    <property type="match status" value="1"/>
</dbReference>
<evidence type="ECO:0000256" key="9">
    <source>
        <dbReference type="ARBA" id="ARBA00023136"/>
    </source>
</evidence>
<name>A0A1M6DCX1_9BACT</name>
<dbReference type="GO" id="GO:0050897">
    <property type="term" value="F:cobalt ion binding"/>
    <property type="evidence" value="ECO:0007669"/>
    <property type="project" value="TreeGrafter"/>
</dbReference>
<keyword evidence="14" id="KW-1185">Reference proteome</keyword>
<dbReference type="GO" id="GO:0015087">
    <property type="term" value="F:cobalt ion transmembrane transporter activity"/>
    <property type="evidence" value="ECO:0007669"/>
    <property type="project" value="UniProtKB-UniRule"/>
</dbReference>
<dbReference type="Pfam" id="PF01544">
    <property type="entry name" value="CorA"/>
    <property type="match status" value="1"/>
</dbReference>
<dbReference type="GO" id="GO:0005886">
    <property type="term" value="C:plasma membrane"/>
    <property type="evidence" value="ECO:0007669"/>
    <property type="project" value="UniProtKB-SubCell"/>
</dbReference>
<dbReference type="Gene3D" id="3.30.460.20">
    <property type="entry name" value="CorA soluble domain-like"/>
    <property type="match status" value="1"/>
</dbReference>
<keyword evidence="7 12" id="KW-1133">Transmembrane helix</keyword>
<dbReference type="FunCoup" id="A0A1M6DCX1">
    <property type="interactions" value="144"/>
</dbReference>
<dbReference type="InterPro" id="IPR002523">
    <property type="entry name" value="MgTranspt_CorA/ZnTranspt_ZntB"/>
</dbReference>
<evidence type="ECO:0000256" key="5">
    <source>
        <dbReference type="ARBA" id="ARBA00022692"/>
    </source>
</evidence>
<dbReference type="EMBL" id="FQYR01000002">
    <property type="protein sequence ID" value="SHI71052.1"/>
    <property type="molecule type" value="Genomic_DNA"/>
</dbReference>
<dbReference type="NCBIfam" id="TIGR00383">
    <property type="entry name" value="corA"/>
    <property type="match status" value="1"/>
</dbReference>
<dbReference type="PANTHER" id="PTHR46494">
    <property type="entry name" value="CORA FAMILY METAL ION TRANSPORTER (EUROFUNG)"/>
    <property type="match status" value="1"/>
</dbReference>
<dbReference type="SUPFAM" id="SSF144083">
    <property type="entry name" value="Magnesium transport protein CorA, transmembrane region"/>
    <property type="match status" value="1"/>
</dbReference>
<comment type="similarity">
    <text evidence="2 12">Belongs to the CorA metal ion transporter (MIT) (TC 1.A.35) family.</text>
</comment>
<dbReference type="FunFam" id="1.20.58.340:FF:000004">
    <property type="entry name" value="Magnesium transport protein CorA"/>
    <property type="match status" value="1"/>
</dbReference>
<dbReference type="InParanoid" id="A0A1M6DCX1"/>
<accession>A0A1M6DCX1</accession>
<organism evidence="13 14">
    <name type="scientific">Rubritalea squalenifaciens DSM 18772</name>
    <dbReference type="NCBI Taxonomy" id="1123071"/>
    <lineage>
        <taxon>Bacteria</taxon>
        <taxon>Pseudomonadati</taxon>
        <taxon>Verrucomicrobiota</taxon>
        <taxon>Verrucomicrobiia</taxon>
        <taxon>Verrucomicrobiales</taxon>
        <taxon>Rubritaleaceae</taxon>
        <taxon>Rubritalea</taxon>
    </lineage>
</organism>
<dbReference type="GO" id="GO:0000287">
    <property type="term" value="F:magnesium ion binding"/>
    <property type="evidence" value="ECO:0007669"/>
    <property type="project" value="TreeGrafter"/>
</dbReference>
<dbReference type="STRING" id="1123071.SAMN02745181_0704"/>
<keyword evidence="5 12" id="KW-0812">Transmembrane</keyword>
<comment type="subcellular location">
    <subcellularLocation>
        <location evidence="1">Cell membrane</location>
        <topology evidence="1">Multi-pass membrane protein</topology>
    </subcellularLocation>
    <subcellularLocation>
        <location evidence="12">Membrane</location>
        <topology evidence="12">Multi-pass membrane protein</topology>
    </subcellularLocation>
</comment>
<sequence>MPQKNYVSGLKRFVTSRGLAGRRKVAMPPGYLEYTGDKTEQPVRIEVVNFSEHSFEVKEASSIEECLQLEDRKNPTWVRVIGLHDVEKLSRLMDEHEIHPLIQEDVLNQRHRPKVETWEDSIVVIQKLIDPPASKEQPFHVENITCLLMEDLLITFQETDHQVFNPVLKRLKSGKGRIRKSGCDYLLWALLDAVTDHYFLALDQLEEDVSRLDERLQADITAVNPQEIYGIKREITLLNRMLRPSREVVAKLDKSESKLMTDTVTPFMRDLYDHTIHVIETTEHLRDLSSSLRDFYLSSVSNRMNEIMKVLTCFATIFLPLSFLAGVYGMNFDDMPELHWKWAYPMLWGAFLTTFLGMLWYFRRKKWI</sequence>
<keyword evidence="4 12" id="KW-1003">Cell membrane</keyword>
<dbReference type="SUPFAM" id="SSF143865">
    <property type="entry name" value="CorA soluble domain-like"/>
    <property type="match status" value="1"/>
</dbReference>
<keyword evidence="9 12" id="KW-0472">Membrane</keyword>
<dbReference type="AlphaFoldDB" id="A0A1M6DCX1"/>
<evidence type="ECO:0000256" key="11">
    <source>
        <dbReference type="ARBA" id="ARBA00045497"/>
    </source>
</evidence>
<evidence type="ECO:0000313" key="14">
    <source>
        <dbReference type="Proteomes" id="UP000184510"/>
    </source>
</evidence>
<evidence type="ECO:0000313" key="13">
    <source>
        <dbReference type="EMBL" id="SHI71052.1"/>
    </source>
</evidence>
<evidence type="ECO:0000256" key="7">
    <source>
        <dbReference type="ARBA" id="ARBA00022989"/>
    </source>
</evidence>
<evidence type="ECO:0000256" key="2">
    <source>
        <dbReference type="ARBA" id="ARBA00009765"/>
    </source>
</evidence>
<dbReference type="OrthoDB" id="9803416at2"/>
<dbReference type="Gene3D" id="1.20.58.340">
    <property type="entry name" value="Magnesium transport protein CorA, transmembrane region"/>
    <property type="match status" value="2"/>
</dbReference>
<reference evidence="13 14" key="1">
    <citation type="submission" date="2016-11" db="EMBL/GenBank/DDBJ databases">
        <authorList>
            <person name="Jaros S."/>
            <person name="Januszkiewicz K."/>
            <person name="Wedrychowicz H."/>
        </authorList>
    </citation>
    <scope>NUCLEOTIDE SEQUENCE [LARGE SCALE GENOMIC DNA]</scope>
    <source>
        <strain evidence="13 14">DSM 18772</strain>
    </source>
</reference>
<feature type="transmembrane region" description="Helical" evidence="12">
    <location>
        <begin position="342"/>
        <end position="362"/>
    </location>
</feature>
<dbReference type="InterPro" id="IPR045863">
    <property type="entry name" value="CorA_TM1_TM2"/>
</dbReference>
<keyword evidence="8 12" id="KW-0406">Ion transport</keyword>
<proteinExistence type="inferred from homology"/>
<evidence type="ECO:0000256" key="3">
    <source>
        <dbReference type="ARBA" id="ARBA00022448"/>
    </source>
</evidence>
<dbReference type="RefSeq" id="WP_143158090.1">
    <property type="nucleotide sequence ID" value="NZ_FQYR01000002.1"/>
</dbReference>
<keyword evidence="6 12" id="KW-0460">Magnesium</keyword>
<dbReference type="InterPro" id="IPR004488">
    <property type="entry name" value="Mg/Co-transport_prot_CorA"/>
</dbReference>
<evidence type="ECO:0000256" key="10">
    <source>
        <dbReference type="ARBA" id="ARBA00034269"/>
    </source>
</evidence>
<dbReference type="GO" id="GO:0015095">
    <property type="term" value="F:magnesium ion transmembrane transporter activity"/>
    <property type="evidence" value="ECO:0007669"/>
    <property type="project" value="UniProtKB-UniRule"/>
</dbReference>
<evidence type="ECO:0000256" key="8">
    <source>
        <dbReference type="ARBA" id="ARBA00023065"/>
    </source>
</evidence>
<dbReference type="InterPro" id="IPR045861">
    <property type="entry name" value="CorA_cytoplasmic_dom"/>
</dbReference>
<keyword evidence="3 12" id="KW-0813">Transport</keyword>
<evidence type="ECO:0000256" key="6">
    <source>
        <dbReference type="ARBA" id="ARBA00022842"/>
    </source>
</evidence>